<dbReference type="GO" id="GO:0030699">
    <property type="term" value="F:glycine reductase activity"/>
    <property type="evidence" value="ECO:0007669"/>
    <property type="project" value="UniProtKB-EC"/>
</dbReference>
<organism evidence="3 4">
    <name type="scientific">Yokenella regensburgei</name>
    <dbReference type="NCBI Taxonomy" id="158877"/>
    <lineage>
        <taxon>Bacteria</taxon>
        <taxon>Pseudomonadati</taxon>
        <taxon>Pseudomonadota</taxon>
        <taxon>Gammaproteobacteria</taxon>
        <taxon>Enterobacterales</taxon>
        <taxon>Enterobacteriaceae</taxon>
        <taxon>Yokenella</taxon>
    </lineage>
</organism>
<dbReference type="InterPro" id="IPR045984">
    <property type="entry name" value="DUF5940"/>
</dbReference>
<dbReference type="NCBIfam" id="NF040746">
    <property type="entry name" value="reduct_C_beta"/>
    <property type="match status" value="1"/>
</dbReference>
<dbReference type="InterPro" id="IPR016039">
    <property type="entry name" value="Thiolase-like"/>
</dbReference>
<dbReference type="Pfam" id="PF19364">
    <property type="entry name" value="DUF5940"/>
    <property type="match status" value="1"/>
</dbReference>
<evidence type="ECO:0000313" key="3">
    <source>
        <dbReference type="EMBL" id="SQA65067.1"/>
    </source>
</evidence>
<protein>
    <submittedName>
        <fullName evidence="3">Glycine/sarcosine/betaine reductase complex component C subunit beta</fullName>
        <ecNumber evidence="3">1.21.4.2</ecNumber>
    </submittedName>
</protein>
<evidence type="ECO:0000313" key="4">
    <source>
        <dbReference type="Proteomes" id="UP000251313"/>
    </source>
</evidence>
<dbReference type="AlphaFoldDB" id="A0AB38G083"/>
<dbReference type="NCBIfam" id="NF040747">
    <property type="entry name" value="reduct_C_alpha"/>
    <property type="match status" value="1"/>
</dbReference>
<dbReference type="RefSeq" id="WP_038256675.1">
    <property type="nucleotide sequence ID" value="NZ_UAVL01000020.1"/>
</dbReference>
<proteinExistence type="predicted"/>
<name>A0AB38G083_9ENTR</name>
<dbReference type="Proteomes" id="UP000251313">
    <property type="component" value="Unassembled WGS sequence"/>
</dbReference>
<feature type="domain" description="DUF5940" evidence="2">
    <location>
        <begin position="342"/>
        <end position="481"/>
    </location>
</feature>
<dbReference type="InterPro" id="IPR013751">
    <property type="entry name" value="ACP_syn_III_N"/>
</dbReference>
<dbReference type="SUPFAM" id="SSF53901">
    <property type="entry name" value="Thiolase-like"/>
    <property type="match status" value="1"/>
</dbReference>
<dbReference type="EC" id="1.21.4.2" evidence="3"/>
<comment type="caution">
    <text evidence="3">The sequence shown here is derived from an EMBL/GenBank/DDBJ whole genome shotgun (WGS) entry which is preliminary data.</text>
</comment>
<sequence>MGKAVIRQTGYVLAHAPDVLMWQGAAAQQTRRQHPDEPWLAAIPDHLRTFDQAVNYPPNQCYIGNISPGELEAIPRPWLQSDYRGSASAPWGEIYSETILYALLCYVDAFELTAWQASFVGEMQNQLSDHPKLSQRALLEKVVTMSDEALAQQVAEHAEPLWIGKRLVGCVKAAHDLDINLSAHVMLENLVTKASAVLAGWQFSDSQLAQVEYVIECSEEAIGDVNQRGGGNLAKAVAESLRCSQATGIDMRGFCAGPAHALVNAAALVQSGVYKNVLVLAGGSVAKLGMNGRDHIKHGLPLLEDMLGGFALLISEDDGVSPLVNTHVTGRHTVGTGSSPQAVMASLISQPLKAAGMTTADVDKFSVELQNPEITQPAGAGNVPESNYKMIAALSVMEGWLERSELAAFVAKRGMPGFAPTQGHIPSGIPFIGHGLRAIADKSINNFMVVGKGSLFLGRMTSQFDGISVLVERNPGKQVPASQEENAFGNAALRPRIAFTALGSELPVDVLLAAAEQAADALIPVIIGPVGLPGYPHLPTESLAAAQRIMEQQLASGEVEGAVTLHYNFPLGVATVAQVFSAATGRQMVLASTTGSSDIHPPVAMMRNAVAGLAMADALGIREASVGILNTDGATSAKRLLERLRDAGYPLRFASSGRADGGALMRGNDLIRATPDVMVCDTLTGNLLIKLFSAGQSGGETETLGSGYGIGLGADQKTAIGIISRASGPATISNALRFCALMAKRQLMSCWQHHWKQACACGIDEILREGTPGVAPQSAPTEAVSPPKTVLDDEIHGIDILQLEDAKLCLWQAGIYAETGMGCTGPVLMINQQQRAEALTHLQSYLN</sequence>
<gene>
    <name evidence="3" type="primary">grdC</name>
    <name evidence="3" type="ORF">NCTC11967_04085</name>
</gene>
<evidence type="ECO:0000259" key="1">
    <source>
        <dbReference type="Pfam" id="PF08545"/>
    </source>
</evidence>
<reference evidence="3 4" key="1">
    <citation type="submission" date="2018-06" db="EMBL/GenBank/DDBJ databases">
        <authorList>
            <consortium name="Pathogen Informatics"/>
            <person name="Doyle S."/>
        </authorList>
    </citation>
    <scope>NUCLEOTIDE SEQUENCE [LARGE SCALE GENOMIC DNA]</scope>
    <source>
        <strain evidence="3 4">NCTC11967</strain>
    </source>
</reference>
<accession>A0AB38G083</accession>
<dbReference type="Pfam" id="PF02504">
    <property type="entry name" value="FA_synthesis"/>
    <property type="match status" value="1"/>
</dbReference>
<dbReference type="Pfam" id="PF08545">
    <property type="entry name" value="ACP_syn_III"/>
    <property type="match status" value="1"/>
</dbReference>
<keyword evidence="3" id="KW-0560">Oxidoreductase</keyword>
<dbReference type="SUPFAM" id="SSF53659">
    <property type="entry name" value="Isocitrate/Isopropylmalate dehydrogenase-like"/>
    <property type="match status" value="1"/>
</dbReference>
<dbReference type="Gene3D" id="3.40.718.10">
    <property type="entry name" value="Isopropylmalate Dehydrogenase"/>
    <property type="match status" value="1"/>
</dbReference>
<dbReference type="GO" id="GO:0006633">
    <property type="term" value="P:fatty acid biosynthetic process"/>
    <property type="evidence" value="ECO:0007669"/>
    <property type="project" value="InterPro"/>
</dbReference>
<evidence type="ECO:0000259" key="2">
    <source>
        <dbReference type="Pfam" id="PF19364"/>
    </source>
</evidence>
<feature type="domain" description="Beta-ketoacyl-[acyl-carrier-protein] synthase III N-terminal" evidence="1">
    <location>
        <begin position="249"/>
        <end position="319"/>
    </location>
</feature>
<dbReference type="Gene3D" id="3.40.47.10">
    <property type="match status" value="1"/>
</dbReference>
<dbReference type="EMBL" id="UAVL01000020">
    <property type="protein sequence ID" value="SQA65067.1"/>
    <property type="molecule type" value="Genomic_DNA"/>
</dbReference>
<dbReference type="InterPro" id="IPR003664">
    <property type="entry name" value="FA_synthesis"/>
</dbReference>
<dbReference type="GO" id="GO:0004315">
    <property type="term" value="F:3-oxoacyl-[acyl-carrier-protein] synthase activity"/>
    <property type="evidence" value="ECO:0007669"/>
    <property type="project" value="InterPro"/>
</dbReference>